<evidence type="ECO:0000313" key="2">
    <source>
        <dbReference type="EMBL" id="SVC88859.1"/>
    </source>
</evidence>
<dbReference type="AlphaFoldDB" id="A0A382QTL1"/>
<feature type="non-terminal residue" evidence="2">
    <location>
        <position position="1"/>
    </location>
</feature>
<organism evidence="2">
    <name type="scientific">marine metagenome</name>
    <dbReference type="NCBI Taxonomy" id="408172"/>
    <lineage>
        <taxon>unclassified sequences</taxon>
        <taxon>metagenomes</taxon>
        <taxon>ecological metagenomes</taxon>
    </lineage>
</organism>
<feature type="domain" description="Uncharacterized protein TP-0789" evidence="1">
    <location>
        <begin position="2"/>
        <end position="122"/>
    </location>
</feature>
<reference evidence="2" key="1">
    <citation type="submission" date="2018-05" db="EMBL/GenBank/DDBJ databases">
        <authorList>
            <person name="Lanie J.A."/>
            <person name="Ng W.-L."/>
            <person name="Kazmierczak K.M."/>
            <person name="Andrzejewski T.M."/>
            <person name="Davidsen T.M."/>
            <person name="Wayne K.J."/>
            <person name="Tettelin H."/>
            <person name="Glass J.I."/>
            <person name="Rusch D."/>
            <person name="Podicherti R."/>
            <person name="Tsui H.-C.T."/>
            <person name="Winkler M.E."/>
        </authorList>
    </citation>
    <scope>NUCLEOTIDE SEQUENCE</scope>
</reference>
<protein>
    <recommendedName>
        <fullName evidence="1">Uncharacterized protein TP-0789 domain-containing protein</fullName>
    </recommendedName>
</protein>
<dbReference type="Pfam" id="PF17131">
    <property type="entry name" value="LolA_like"/>
    <property type="match status" value="1"/>
</dbReference>
<proteinExistence type="predicted"/>
<dbReference type="CDD" id="cd16329">
    <property type="entry name" value="LolA_like"/>
    <property type="match status" value="1"/>
</dbReference>
<dbReference type="Gene3D" id="2.50.20.10">
    <property type="entry name" value="Lipoprotein localisation LolA/LolB/LppX"/>
    <property type="match status" value="1"/>
</dbReference>
<accession>A0A382QTL1</accession>
<sequence length="132" mass="15215">ERLNEGQVTRPFAASDFWIIDLGLEMLRWPHQSVIERRVRRGELCSVLVSRPPEAIKGGYSKVVSWVDEDSMGIIRAELFDGEGKLLKIFEPKSFKKIDGQWHVKEMEMRNEQANTRTSIIFDLNPAVRTGK</sequence>
<evidence type="ECO:0000259" key="1">
    <source>
        <dbReference type="Pfam" id="PF17131"/>
    </source>
</evidence>
<gene>
    <name evidence="2" type="ORF">METZ01_LOCUS341713</name>
</gene>
<dbReference type="InterPro" id="IPR033399">
    <property type="entry name" value="TP_0789-like"/>
</dbReference>
<dbReference type="EMBL" id="UINC01116839">
    <property type="protein sequence ID" value="SVC88859.1"/>
    <property type="molecule type" value="Genomic_DNA"/>
</dbReference>
<name>A0A382QTL1_9ZZZZ</name>